<dbReference type="PANTHER" id="PTHR43861">
    <property type="entry name" value="TRANS-ACONITATE 2-METHYLTRANSFERASE-RELATED"/>
    <property type="match status" value="1"/>
</dbReference>
<proteinExistence type="predicted"/>
<keyword evidence="2" id="KW-0808">Transferase</keyword>
<dbReference type="Proteomes" id="UP000811899">
    <property type="component" value="Unassembled WGS sequence"/>
</dbReference>
<dbReference type="EMBL" id="JAHCVJ010000007">
    <property type="protein sequence ID" value="MBT0665911.1"/>
    <property type="molecule type" value="Genomic_DNA"/>
</dbReference>
<name>A0AAW4L4I3_9BACT</name>
<dbReference type="CDD" id="cd02440">
    <property type="entry name" value="AdoMet_MTases"/>
    <property type="match status" value="1"/>
</dbReference>
<dbReference type="Gene3D" id="3.40.50.150">
    <property type="entry name" value="Vaccinia Virus protein VP39"/>
    <property type="match status" value="1"/>
</dbReference>
<dbReference type="InterPro" id="IPR029063">
    <property type="entry name" value="SAM-dependent_MTases_sf"/>
</dbReference>
<sequence length="190" mass="20825">MQTIRSHSSAQNLVVCEWGCGPGRIIQHLTAKDTGIARLIGTDCHEATIDWCRENLPTTEFQHHSLNPPLDLADKSIDVIYCCAVFSHLGEPLHHAWISEILRLLRPGGLLIASFNAGGMEDRMTANELLAYGNGNLVQRAAAQEGVTGFVSFASDRFVRNCLLVGFDNITRLDSAPFLQTVWSATAPTH</sequence>
<dbReference type="AlphaFoldDB" id="A0AAW4L4I3"/>
<evidence type="ECO:0000313" key="4">
    <source>
        <dbReference type="EMBL" id="MBT0665911.1"/>
    </source>
</evidence>
<dbReference type="GO" id="GO:0032259">
    <property type="term" value="P:methylation"/>
    <property type="evidence" value="ECO:0007669"/>
    <property type="project" value="UniProtKB-KW"/>
</dbReference>
<evidence type="ECO:0000256" key="1">
    <source>
        <dbReference type="ARBA" id="ARBA00022603"/>
    </source>
</evidence>
<protein>
    <submittedName>
        <fullName evidence="4">Class I SAM-dependent methyltransferase</fullName>
    </submittedName>
</protein>
<evidence type="ECO:0000256" key="2">
    <source>
        <dbReference type="ARBA" id="ARBA00022679"/>
    </source>
</evidence>
<dbReference type="InterPro" id="IPR041698">
    <property type="entry name" value="Methyltransf_25"/>
</dbReference>
<keyword evidence="5" id="KW-1185">Reference proteome</keyword>
<evidence type="ECO:0000259" key="3">
    <source>
        <dbReference type="Pfam" id="PF13649"/>
    </source>
</evidence>
<reference evidence="4 5" key="1">
    <citation type="submission" date="2021-05" db="EMBL/GenBank/DDBJ databases">
        <title>The draft genome of Geobacter pelophilus DSM 12255.</title>
        <authorList>
            <person name="Xu Z."/>
            <person name="Masuda Y."/>
            <person name="Itoh H."/>
            <person name="Senoo K."/>
        </authorList>
    </citation>
    <scope>NUCLEOTIDE SEQUENCE [LARGE SCALE GENOMIC DNA]</scope>
    <source>
        <strain evidence="4 5">DSM 12255</strain>
    </source>
</reference>
<dbReference type="Pfam" id="PF13649">
    <property type="entry name" value="Methyltransf_25"/>
    <property type="match status" value="1"/>
</dbReference>
<dbReference type="SUPFAM" id="SSF53335">
    <property type="entry name" value="S-adenosyl-L-methionine-dependent methyltransferases"/>
    <property type="match status" value="1"/>
</dbReference>
<dbReference type="GO" id="GO:0008168">
    <property type="term" value="F:methyltransferase activity"/>
    <property type="evidence" value="ECO:0007669"/>
    <property type="project" value="UniProtKB-KW"/>
</dbReference>
<keyword evidence="1 4" id="KW-0489">Methyltransferase</keyword>
<comment type="caution">
    <text evidence="4">The sequence shown here is derived from an EMBL/GenBank/DDBJ whole genome shotgun (WGS) entry which is preliminary data.</text>
</comment>
<accession>A0AAW4L4I3</accession>
<gene>
    <name evidence="4" type="ORF">KI809_16495</name>
</gene>
<dbReference type="PANTHER" id="PTHR43861:SF1">
    <property type="entry name" value="TRANS-ACONITATE 2-METHYLTRANSFERASE"/>
    <property type="match status" value="1"/>
</dbReference>
<organism evidence="4 5">
    <name type="scientific">Geoanaerobacter pelophilus</name>
    <dbReference type="NCBI Taxonomy" id="60036"/>
    <lineage>
        <taxon>Bacteria</taxon>
        <taxon>Pseudomonadati</taxon>
        <taxon>Thermodesulfobacteriota</taxon>
        <taxon>Desulfuromonadia</taxon>
        <taxon>Geobacterales</taxon>
        <taxon>Geobacteraceae</taxon>
        <taxon>Geoanaerobacter</taxon>
    </lineage>
</organism>
<evidence type="ECO:0000313" key="5">
    <source>
        <dbReference type="Proteomes" id="UP000811899"/>
    </source>
</evidence>
<feature type="domain" description="Methyltransferase" evidence="3">
    <location>
        <begin position="15"/>
        <end position="109"/>
    </location>
</feature>